<sequence>MSTSRRMFITLSAGRRARTLPPMNLVGRNRNESGDANKCKSRFAVVNHSATHLSPAN</sequence>
<dbReference type="EMBL" id="MTHB01000110">
    <property type="protein sequence ID" value="OXC77050.1"/>
    <property type="molecule type" value="Genomic_DNA"/>
</dbReference>
<dbReference type="Proteomes" id="UP000214720">
    <property type="component" value="Unassembled WGS sequence"/>
</dbReference>
<name>A0A226X249_CABSO</name>
<dbReference type="AlphaFoldDB" id="A0A226X249"/>
<accession>A0A226X249</accession>
<comment type="caution">
    <text evidence="1">The sequence shown here is derived from an EMBL/GenBank/DDBJ whole genome shotgun (WGS) entry which is preliminary data.</text>
</comment>
<evidence type="ECO:0000313" key="1">
    <source>
        <dbReference type="EMBL" id="OXC77050.1"/>
    </source>
</evidence>
<organism evidence="1 2">
    <name type="scientific">Caballeronia sordidicola</name>
    <name type="common">Burkholderia sordidicola</name>
    <dbReference type="NCBI Taxonomy" id="196367"/>
    <lineage>
        <taxon>Bacteria</taxon>
        <taxon>Pseudomonadati</taxon>
        <taxon>Pseudomonadota</taxon>
        <taxon>Betaproteobacteria</taxon>
        <taxon>Burkholderiales</taxon>
        <taxon>Burkholderiaceae</taxon>
        <taxon>Caballeronia</taxon>
    </lineage>
</organism>
<protein>
    <submittedName>
        <fullName evidence="1">Uncharacterized protein</fullName>
    </submittedName>
</protein>
<evidence type="ECO:0000313" key="2">
    <source>
        <dbReference type="Proteomes" id="UP000214720"/>
    </source>
</evidence>
<gene>
    <name evidence="1" type="ORF">BSU04_18735</name>
</gene>
<proteinExistence type="predicted"/>
<reference evidence="2" key="1">
    <citation type="submission" date="2017-01" db="EMBL/GenBank/DDBJ databases">
        <title>Genome Analysis of Deinococcus marmoris KOPRI26562.</title>
        <authorList>
            <person name="Kim J.H."/>
            <person name="Oh H.-M."/>
        </authorList>
    </citation>
    <scope>NUCLEOTIDE SEQUENCE [LARGE SCALE GENOMIC DNA]</scope>
    <source>
        <strain evidence="2">PAMC 26633</strain>
    </source>
</reference>